<dbReference type="AlphaFoldDB" id="A0A6H5HD72"/>
<feature type="region of interest" description="Disordered" evidence="1">
    <location>
        <begin position="118"/>
        <end position="148"/>
    </location>
</feature>
<sequence>MTSSLKYYDANKLSFDSEFVRYKLPYRLVEEVTDDNVDDFLNGWRDNKVRALVFQRTAPLRLRYLLTAYFHRDRVAFGRFWMPSVLPVCHGAARGSASFSYARTLRVTIRIESRCEDSRPNRVTPRKESVSCTCTKNGSRNSSRLSPQ</sequence>
<organism evidence="2 3">
    <name type="scientific">Nesidiocoris tenuis</name>
    <dbReference type="NCBI Taxonomy" id="355587"/>
    <lineage>
        <taxon>Eukaryota</taxon>
        <taxon>Metazoa</taxon>
        <taxon>Ecdysozoa</taxon>
        <taxon>Arthropoda</taxon>
        <taxon>Hexapoda</taxon>
        <taxon>Insecta</taxon>
        <taxon>Pterygota</taxon>
        <taxon>Neoptera</taxon>
        <taxon>Paraneoptera</taxon>
        <taxon>Hemiptera</taxon>
        <taxon>Heteroptera</taxon>
        <taxon>Panheteroptera</taxon>
        <taxon>Cimicomorpha</taxon>
        <taxon>Miridae</taxon>
        <taxon>Dicyphina</taxon>
        <taxon>Nesidiocoris</taxon>
    </lineage>
</organism>
<keyword evidence="3" id="KW-1185">Reference proteome</keyword>
<feature type="compositionally biased region" description="Basic and acidic residues" evidence="1">
    <location>
        <begin position="118"/>
        <end position="129"/>
    </location>
</feature>
<feature type="compositionally biased region" description="Polar residues" evidence="1">
    <location>
        <begin position="130"/>
        <end position="148"/>
    </location>
</feature>
<name>A0A6H5HD72_9HEMI</name>
<dbReference type="Proteomes" id="UP000479000">
    <property type="component" value="Unassembled WGS sequence"/>
</dbReference>
<accession>A0A6H5HD72</accession>
<reference evidence="2 3" key="1">
    <citation type="submission" date="2020-02" db="EMBL/GenBank/DDBJ databases">
        <authorList>
            <person name="Ferguson B K."/>
        </authorList>
    </citation>
    <scope>NUCLEOTIDE SEQUENCE [LARGE SCALE GENOMIC DNA]</scope>
</reference>
<dbReference type="OrthoDB" id="10065037at2759"/>
<proteinExistence type="predicted"/>
<evidence type="ECO:0000313" key="2">
    <source>
        <dbReference type="EMBL" id="CAB0014195.1"/>
    </source>
</evidence>
<protein>
    <submittedName>
        <fullName evidence="2">Uncharacterized protein</fullName>
    </submittedName>
</protein>
<evidence type="ECO:0000313" key="3">
    <source>
        <dbReference type="Proteomes" id="UP000479000"/>
    </source>
</evidence>
<dbReference type="EMBL" id="CADCXU010027436">
    <property type="protein sequence ID" value="CAB0014195.1"/>
    <property type="molecule type" value="Genomic_DNA"/>
</dbReference>
<evidence type="ECO:0000256" key="1">
    <source>
        <dbReference type="SAM" id="MobiDB-lite"/>
    </source>
</evidence>
<gene>
    <name evidence="2" type="ORF">NTEN_LOCUS18658</name>
</gene>
<feature type="non-terminal residue" evidence="2">
    <location>
        <position position="148"/>
    </location>
</feature>